<dbReference type="Proteomes" id="UP000031036">
    <property type="component" value="Unassembled WGS sequence"/>
</dbReference>
<evidence type="ECO:0000313" key="2">
    <source>
        <dbReference type="Proteomes" id="UP000031036"/>
    </source>
</evidence>
<organism evidence="1 2">
    <name type="scientific">Toxocara canis</name>
    <name type="common">Canine roundworm</name>
    <dbReference type="NCBI Taxonomy" id="6265"/>
    <lineage>
        <taxon>Eukaryota</taxon>
        <taxon>Metazoa</taxon>
        <taxon>Ecdysozoa</taxon>
        <taxon>Nematoda</taxon>
        <taxon>Chromadorea</taxon>
        <taxon>Rhabditida</taxon>
        <taxon>Spirurina</taxon>
        <taxon>Ascaridomorpha</taxon>
        <taxon>Ascaridoidea</taxon>
        <taxon>Toxocaridae</taxon>
        <taxon>Toxocara</taxon>
    </lineage>
</organism>
<name>A0A0B2UYJ6_TOXCA</name>
<comment type="caution">
    <text evidence="1">The sequence shown here is derived from an EMBL/GenBank/DDBJ whole genome shotgun (WGS) entry which is preliminary data.</text>
</comment>
<protein>
    <submittedName>
        <fullName evidence="1">Uncharacterized protein</fullName>
    </submittedName>
</protein>
<proteinExistence type="predicted"/>
<sequence>MGSWRQWAVGQANDNFIISFVTTSERRHAWLSHCLWGLLLEDMGARPTGGEDAVPSEGQTWGEKKLWIEVTGTSGRAHDQAGVDEERVSLMVASTPFGRFHDDTPCGLPYQVENVYSEIDRRFSYKNLEPSQPAASPWP</sequence>
<gene>
    <name evidence="1" type="ORF">Tcan_10812</name>
</gene>
<accession>A0A0B2UYJ6</accession>
<reference evidence="1 2" key="1">
    <citation type="submission" date="2014-11" db="EMBL/GenBank/DDBJ databases">
        <title>Genetic blueprint of the zoonotic pathogen Toxocara canis.</title>
        <authorList>
            <person name="Zhu X.-Q."/>
            <person name="Korhonen P.K."/>
            <person name="Cai H."/>
            <person name="Young N.D."/>
            <person name="Nejsum P."/>
            <person name="von Samson-Himmelstjerna G."/>
            <person name="Boag P.R."/>
            <person name="Tan P."/>
            <person name="Li Q."/>
            <person name="Min J."/>
            <person name="Yang Y."/>
            <person name="Wang X."/>
            <person name="Fang X."/>
            <person name="Hall R.S."/>
            <person name="Hofmann A."/>
            <person name="Sternberg P.W."/>
            <person name="Jex A.R."/>
            <person name="Gasser R.B."/>
        </authorList>
    </citation>
    <scope>NUCLEOTIDE SEQUENCE [LARGE SCALE GENOMIC DNA]</scope>
    <source>
        <strain evidence="1">PN_DK_2014</strain>
    </source>
</reference>
<evidence type="ECO:0000313" key="1">
    <source>
        <dbReference type="EMBL" id="KHN73930.1"/>
    </source>
</evidence>
<keyword evidence="2" id="KW-1185">Reference proteome</keyword>
<dbReference type="EMBL" id="JPKZ01002986">
    <property type="protein sequence ID" value="KHN73930.1"/>
    <property type="molecule type" value="Genomic_DNA"/>
</dbReference>
<dbReference type="AlphaFoldDB" id="A0A0B2UYJ6"/>